<dbReference type="Gene3D" id="4.10.1110.10">
    <property type="entry name" value="AN1-like Zinc finger"/>
    <property type="match status" value="1"/>
</dbReference>
<dbReference type="GO" id="GO:0008270">
    <property type="term" value="F:zinc ion binding"/>
    <property type="evidence" value="ECO:0007669"/>
    <property type="project" value="InterPro"/>
</dbReference>
<sequence>MSDKKGAYLNGVLSGLPVRIRPAKKRCQFRVVYNIPTISKSDDSATTPPATEGSEVKPEMTANPTQCPSAALRIAGDCPHCQRVFCSAHRTPEAHNCTGMQACRDAAFQANKERLEKERTVASKIAQA</sequence>
<reference evidence="2" key="2">
    <citation type="submission" date="2024-01" db="EMBL/GenBank/DDBJ databases">
        <title>Comparative genomics of Cryptococcus and Kwoniella reveals pathogenesis evolution and contrasting modes of karyotype evolution via chromosome fusion or intercentromeric recombination.</title>
        <authorList>
            <person name="Coelho M.A."/>
            <person name="David-Palma M."/>
            <person name="Shea T."/>
            <person name="Bowers K."/>
            <person name="McGinley-Smith S."/>
            <person name="Mohammad A.W."/>
            <person name="Gnirke A."/>
            <person name="Yurkov A.M."/>
            <person name="Nowrousian M."/>
            <person name="Sun S."/>
            <person name="Cuomo C.A."/>
            <person name="Heitman J."/>
        </authorList>
    </citation>
    <scope>NUCLEOTIDE SEQUENCE</scope>
    <source>
        <strain evidence="2">CBS 12478</strain>
    </source>
</reference>
<feature type="compositionally biased region" description="Polar residues" evidence="1">
    <location>
        <begin position="38"/>
        <end position="49"/>
    </location>
</feature>
<dbReference type="OrthoDB" id="428577at2759"/>
<dbReference type="Pfam" id="PF01428">
    <property type="entry name" value="zf-AN1"/>
    <property type="match status" value="1"/>
</dbReference>
<evidence type="ECO:0000313" key="3">
    <source>
        <dbReference type="Proteomes" id="UP000322225"/>
    </source>
</evidence>
<dbReference type="InterPro" id="IPR000058">
    <property type="entry name" value="Znf_AN1"/>
</dbReference>
<dbReference type="InterPro" id="IPR035896">
    <property type="entry name" value="AN1-like_Znf"/>
</dbReference>
<dbReference type="SMART" id="SM00154">
    <property type="entry name" value="ZnF_AN1"/>
    <property type="match status" value="1"/>
</dbReference>
<keyword evidence="3" id="KW-1185">Reference proteome</keyword>
<evidence type="ECO:0000313" key="2">
    <source>
        <dbReference type="EMBL" id="WWD18171.1"/>
    </source>
</evidence>
<reference evidence="2" key="1">
    <citation type="submission" date="2017-08" db="EMBL/GenBank/DDBJ databases">
        <authorList>
            <person name="Cuomo C."/>
            <person name="Billmyre B."/>
            <person name="Heitman J."/>
        </authorList>
    </citation>
    <scope>NUCLEOTIDE SEQUENCE</scope>
    <source>
        <strain evidence="2">CBS 12478</strain>
    </source>
</reference>
<evidence type="ECO:0000256" key="1">
    <source>
        <dbReference type="SAM" id="MobiDB-lite"/>
    </source>
</evidence>
<dbReference type="EMBL" id="CP144054">
    <property type="protein sequence ID" value="WWD18171.1"/>
    <property type="molecule type" value="Genomic_DNA"/>
</dbReference>
<dbReference type="KEGG" id="ksn:43590498"/>
<feature type="region of interest" description="Disordered" evidence="1">
    <location>
        <begin position="38"/>
        <end position="64"/>
    </location>
</feature>
<accession>A0A5M6BUL7</accession>
<dbReference type="RefSeq" id="XP_031859361.1">
    <property type="nucleotide sequence ID" value="XM_032006340.1"/>
</dbReference>
<proteinExistence type="predicted"/>
<dbReference type="AlphaFoldDB" id="A0A5M6BUL7"/>
<dbReference type="SUPFAM" id="SSF118310">
    <property type="entry name" value="AN1-like Zinc finger"/>
    <property type="match status" value="1"/>
</dbReference>
<name>A0A5M6BUL7_9TREE</name>
<protein>
    <submittedName>
        <fullName evidence="2">Uncharacterized protein</fullName>
    </submittedName>
</protein>
<gene>
    <name evidence="2" type="ORF">CI109_102620</name>
</gene>
<dbReference type="GeneID" id="43590498"/>
<dbReference type="Proteomes" id="UP000322225">
    <property type="component" value="Chromosome 4"/>
</dbReference>
<organism evidence="2 3">
    <name type="scientific">Kwoniella shandongensis</name>
    <dbReference type="NCBI Taxonomy" id="1734106"/>
    <lineage>
        <taxon>Eukaryota</taxon>
        <taxon>Fungi</taxon>
        <taxon>Dikarya</taxon>
        <taxon>Basidiomycota</taxon>
        <taxon>Agaricomycotina</taxon>
        <taxon>Tremellomycetes</taxon>
        <taxon>Tremellales</taxon>
        <taxon>Cryptococcaceae</taxon>
        <taxon>Kwoniella</taxon>
    </lineage>
</organism>